<protein>
    <submittedName>
        <fullName evidence="1">Uncharacterized protein</fullName>
    </submittedName>
</protein>
<keyword evidence="2" id="KW-1185">Reference proteome</keyword>
<dbReference type="RefSeq" id="WP_076978694.1">
    <property type="nucleotide sequence ID" value="NZ_CP019124.1"/>
</dbReference>
<proteinExistence type="predicted"/>
<accession>A0A1U7DF86</accession>
<sequence>MADRLRAEMFRALIARTGGFDAACAVIEAATGEAPHRSTVSQVQNGNAMVPGHWAEILENASGYFPFFNMRRRELEQRAEDGASSPLDLSSAAAKEGGEAISWGLKAIASGKAGDAARAAVEHREAADAHTRCANHFETQGTATVTPVSGKATPLREVSR</sequence>
<dbReference type="EMBL" id="CP019124">
    <property type="protein sequence ID" value="APX88670.1"/>
    <property type="molecule type" value="Genomic_DNA"/>
</dbReference>
<name>A0A1U7DF86_9RHOB</name>
<dbReference type="OrthoDB" id="7860461at2"/>
<evidence type="ECO:0000313" key="2">
    <source>
        <dbReference type="Proteomes" id="UP000187266"/>
    </source>
</evidence>
<dbReference type="Proteomes" id="UP000187266">
    <property type="component" value="Chromosome"/>
</dbReference>
<accession>A0A2M9DGC7</accession>
<organism evidence="1 2">
    <name type="scientific">Brevirhabdus pacifica</name>
    <dbReference type="NCBI Taxonomy" id="1267768"/>
    <lineage>
        <taxon>Bacteria</taxon>
        <taxon>Pseudomonadati</taxon>
        <taxon>Pseudomonadota</taxon>
        <taxon>Alphaproteobacteria</taxon>
        <taxon>Rhodobacterales</taxon>
        <taxon>Paracoccaceae</taxon>
        <taxon>Brevirhabdus</taxon>
    </lineage>
</organism>
<gene>
    <name evidence="1" type="ORF">BV394_02090</name>
</gene>
<dbReference type="STRING" id="1267768.BV394_02090"/>
<reference evidence="1 2" key="1">
    <citation type="submission" date="2017-01" db="EMBL/GenBank/DDBJ databases">
        <title>Genomic analysis of Xuhuaishuia manganoxidans DY6-4.</title>
        <authorList>
            <person name="Wang X."/>
        </authorList>
    </citation>
    <scope>NUCLEOTIDE SEQUENCE [LARGE SCALE GENOMIC DNA]</scope>
    <source>
        <strain evidence="1 2">DY6-4</strain>
    </source>
</reference>
<dbReference type="AlphaFoldDB" id="A0A1U7DF86"/>
<evidence type="ECO:0000313" key="1">
    <source>
        <dbReference type="EMBL" id="APX88670.1"/>
    </source>
</evidence>